<accession>A0A2K2F710</accession>
<dbReference type="EMBL" id="NIOJ01000103">
    <property type="protein sequence ID" value="PNT94558.1"/>
    <property type="molecule type" value="Genomic_DNA"/>
</dbReference>
<dbReference type="AlphaFoldDB" id="A0A2K2F710"/>
<evidence type="ECO:0000313" key="1">
    <source>
        <dbReference type="EMBL" id="PNT94558.1"/>
    </source>
</evidence>
<proteinExistence type="predicted"/>
<dbReference type="Proteomes" id="UP000236151">
    <property type="component" value="Unassembled WGS sequence"/>
</dbReference>
<comment type="caution">
    <text evidence="1">The sequence shown here is derived from an EMBL/GenBank/DDBJ whole genome shotgun (WGS) entry which is preliminary data.</text>
</comment>
<keyword evidence="2" id="KW-1185">Reference proteome</keyword>
<evidence type="ECO:0000313" key="2">
    <source>
        <dbReference type="Proteomes" id="UP000236151"/>
    </source>
</evidence>
<dbReference type="KEGG" id="cthd:CDO33_15310"/>
<gene>
    <name evidence="1" type="ORF">CDQ84_18765</name>
</gene>
<protein>
    <submittedName>
        <fullName evidence="1">Uncharacterized protein</fullName>
    </submittedName>
</protein>
<organism evidence="1 2">
    <name type="scientific">Clostridium thermosuccinogenes</name>
    <dbReference type="NCBI Taxonomy" id="84032"/>
    <lineage>
        <taxon>Bacteria</taxon>
        <taxon>Bacillati</taxon>
        <taxon>Bacillota</taxon>
        <taxon>Clostridia</taxon>
        <taxon>Eubacteriales</taxon>
        <taxon>Clostridiaceae</taxon>
        <taxon>Clostridium</taxon>
    </lineage>
</organism>
<sequence>MISRTRKSILFMSFTLIIIFLCMLFKDQIKLNIKNNEFCNKVFFLINNEINNVRKNIIRKHVNLDKNQLLLYSPSTSELEIYSLLPDNNILTTKFIKKDWGTWNIQGWYIVSDNNIPSKSLHLLAGGGTDWEYVFRVAKNFGDAYVFSGGNHGRESLEDIRLLNAEDGSELKLQPGEKVKINALKIVENTFLTFDEALTQKYSEVQRTYIIFPTKILLETDFNFIYDVYMGTSYVCMFPTTKEHGRYIRFDDTARTYETPKSGDTLTENGHTNYLGYEKSLSATIWGDSVYKYEFKIQIDNIDMVDGFKNKLKTFYWDVNKIGNKLYFSKFDNDEYKKIEAGTTWHNVSSWEINLKN</sequence>
<reference evidence="1 2" key="1">
    <citation type="submission" date="2017-06" db="EMBL/GenBank/DDBJ databases">
        <title>Investigating the central metabolism of Clostridium thermosuccinogenes.</title>
        <authorList>
            <person name="Koendjbiharie J.G."/>
            <person name="van Kranenburg R."/>
        </authorList>
    </citation>
    <scope>NUCLEOTIDE SEQUENCE [LARGE SCALE GENOMIC DNA]</scope>
    <source>
        <strain evidence="1 2">DSM 5806</strain>
    </source>
</reference>
<name>A0A2K2F710_9CLOT</name>